<dbReference type="Proteomes" id="UP000003412">
    <property type="component" value="Chromosome"/>
</dbReference>
<dbReference type="Gene3D" id="3.40.50.620">
    <property type="entry name" value="HUPs"/>
    <property type="match status" value="1"/>
</dbReference>
<evidence type="ECO:0000256" key="5">
    <source>
        <dbReference type="HAMAP-Rule" id="MF_01539"/>
    </source>
</evidence>
<dbReference type="SUPFAM" id="SSF52374">
    <property type="entry name" value="Nucleotidylyl transferase"/>
    <property type="match status" value="1"/>
</dbReference>
<sequence>MVFRGPKLLAEIYAKIDYLKEGIEMKATGIVVEYNPFHNGHKLHLNKARESTNADVVIAVMSGSFVQRGEPAILPKWERTKMALAAGVDMVVELPVSFATQHATIFAEESVRILDALHVDSLFFGSEHGVAEDFSVAAKTVVENEAAFNQAIQLALVDKKISYARAYTEAFTTLFGADLLDVTKPNNILGFHYALAVQKQNPTISLQTIPRAHAEYHAAEATHDQIASATAIRKLILAGKIEEASRYLPVSSIEVLKNYTGPFLSWEDYWPLLKYRLIQTSSEELEGIRGVSEGIQNRMQHAATKAQSFSNFIERLKTKRYSNARLQRTALQILLNAKEQPTSPYIRILGMNKTGQKYLSLHKKNISLPIVTTVSKAAPGLLEEDLRATSIYTLANGLENYQAGDFHIPPILTL</sequence>
<comment type="caution">
    <text evidence="5">Lacks conserved residue(s) required for the propagation of feature annotation.</text>
</comment>
<dbReference type="HAMAP" id="MF_01539">
    <property type="entry name" value="TmcAL"/>
    <property type="match status" value="1"/>
</dbReference>
<comment type="caution">
    <text evidence="6">The sequence shown here is derived from an EMBL/GenBank/DDBJ whole genome shotgun (WGS) entry which is preliminary data.</text>
</comment>
<feature type="binding site" evidence="5">
    <location>
        <position position="186"/>
    </location>
    <ligand>
        <name>ATP</name>
        <dbReference type="ChEBI" id="CHEBI:30616"/>
    </ligand>
</feature>
<evidence type="ECO:0000256" key="2">
    <source>
        <dbReference type="ARBA" id="ARBA00022694"/>
    </source>
</evidence>
<comment type="similarity">
    <text evidence="5">Belongs to the TmcAL family.</text>
</comment>
<comment type="subcellular location">
    <subcellularLocation>
        <location evidence="5">Cytoplasm</location>
    </subcellularLocation>
</comment>
<comment type="function">
    <text evidence="5">Catalyzes the formation of N(4)-acetylcytidine (ac(4)C) at the wobble position of elongator tRNA(Met), using acetate and ATP as substrates. First activates an acetate ion to form acetyladenylate (Ac-AMP) and then transfers the acetyl group to tRNA to form ac(4)C34.</text>
</comment>
<accession>A0ABN0BVT0</accession>
<evidence type="ECO:0000256" key="1">
    <source>
        <dbReference type="ARBA" id="ARBA00022598"/>
    </source>
</evidence>
<reference evidence="6 7" key="1">
    <citation type="journal article" date="2010" name="Microbiol. Resour. Announc.">
        <title>Comparative genomics of the bacterial genus Listeria: Genome evolution is characterized by limited gene acquisition and limited gene loss.</title>
        <authorList>
            <person name="den Bakker H.C."/>
            <person name="Cummings C.A."/>
            <person name="Ferreira V."/>
            <person name="Vatta P."/>
            <person name="Orsi R.H."/>
            <person name="Degoricija L."/>
            <person name="Barker M."/>
            <person name="Petrauskene O."/>
            <person name="Furtado M.R."/>
            <person name="Wiedmann M."/>
        </authorList>
    </citation>
    <scope>NUCLEOTIDE SEQUENCE [LARGE SCALE GENOMIC DNA]</scope>
    <source>
        <strain evidence="6 7">FSL S4-120</strain>
    </source>
</reference>
<feature type="binding site" evidence="5">
    <location>
        <position position="211"/>
    </location>
    <ligand>
        <name>ATP</name>
        <dbReference type="ChEBI" id="CHEBI:30616"/>
    </ligand>
</feature>
<keyword evidence="7" id="KW-1185">Reference proteome</keyword>
<dbReference type="Pfam" id="PF05636">
    <property type="entry name" value="HIGH_NTase1"/>
    <property type="match status" value="1"/>
</dbReference>
<feature type="binding site" evidence="5">
    <location>
        <begin position="31"/>
        <end position="44"/>
    </location>
    <ligand>
        <name>ATP</name>
        <dbReference type="ChEBI" id="CHEBI:30616"/>
    </ligand>
</feature>
<feature type="binding site" evidence="5">
    <location>
        <position position="125"/>
    </location>
    <ligand>
        <name>ATP</name>
        <dbReference type="ChEBI" id="CHEBI:30616"/>
    </ligand>
</feature>
<dbReference type="EC" id="6.3.4.-" evidence="5"/>
<keyword evidence="5" id="KW-0963">Cytoplasm</keyword>
<evidence type="ECO:0000256" key="4">
    <source>
        <dbReference type="ARBA" id="ARBA00022840"/>
    </source>
</evidence>
<evidence type="ECO:0000313" key="6">
    <source>
        <dbReference type="EMBL" id="EFR87143.1"/>
    </source>
</evidence>
<keyword evidence="2 5" id="KW-0819">tRNA processing</keyword>
<evidence type="ECO:0000313" key="7">
    <source>
        <dbReference type="Proteomes" id="UP000003412"/>
    </source>
</evidence>
<evidence type="ECO:0000256" key="3">
    <source>
        <dbReference type="ARBA" id="ARBA00022741"/>
    </source>
</evidence>
<keyword evidence="5" id="KW-0694">RNA-binding</keyword>
<dbReference type="InterPro" id="IPR014729">
    <property type="entry name" value="Rossmann-like_a/b/a_fold"/>
</dbReference>
<dbReference type="InterPro" id="IPR008513">
    <property type="entry name" value="tRNA(Met)_cyd_acetate_ligase"/>
</dbReference>
<dbReference type="PANTHER" id="PTHR37825:SF1">
    <property type="entry name" value="TRNA(MET) CYTIDINE ACETATE LIGASE"/>
    <property type="match status" value="1"/>
</dbReference>
<keyword evidence="3 5" id="KW-0547">Nucleotide-binding</keyword>
<proteinExistence type="inferred from homology"/>
<name>A0ABN0BVT0_9LIST</name>
<organism evidence="6 7">
    <name type="scientific">Listeria marthii FSL S4-120</name>
    <dbReference type="NCBI Taxonomy" id="702457"/>
    <lineage>
        <taxon>Bacteria</taxon>
        <taxon>Bacillati</taxon>
        <taxon>Bacillota</taxon>
        <taxon>Bacilli</taxon>
        <taxon>Bacillales</taxon>
        <taxon>Listeriaceae</taxon>
        <taxon>Listeria</taxon>
    </lineage>
</organism>
<keyword evidence="5" id="KW-0820">tRNA-binding</keyword>
<dbReference type="EMBL" id="ADXF01000803">
    <property type="protein sequence ID" value="EFR87143.1"/>
    <property type="molecule type" value="Genomic_DNA"/>
</dbReference>
<dbReference type="PANTHER" id="PTHR37825">
    <property type="entry name" value="TRNA(MET) CYTIDINE ACETATE LIGASE"/>
    <property type="match status" value="1"/>
</dbReference>
<keyword evidence="1 5" id="KW-0436">Ligase</keyword>
<keyword evidence="4 5" id="KW-0067">ATP-binding</keyword>
<gene>
    <name evidence="5" type="primary">tmcAL</name>
    <name evidence="6" type="ORF">NT05LM_2383</name>
</gene>
<dbReference type="NCBIfam" id="NF010191">
    <property type="entry name" value="PRK13670.1"/>
    <property type="match status" value="1"/>
</dbReference>
<comment type="catalytic activity">
    <reaction evidence="5">
        <text>cytidine(34) in elongator tRNA(Met) + acetate + ATP = N(4)-acetylcytidine(34) in elongator tRNA(Met) + AMP + diphosphate</text>
        <dbReference type="Rhea" id="RHEA:58144"/>
        <dbReference type="Rhea" id="RHEA-COMP:10693"/>
        <dbReference type="Rhea" id="RHEA-COMP:10694"/>
        <dbReference type="ChEBI" id="CHEBI:30089"/>
        <dbReference type="ChEBI" id="CHEBI:30616"/>
        <dbReference type="ChEBI" id="CHEBI:33019"/>
        <dbReference type="ChEBI" id="CHEBI:74900"/>
        <dbReference type="ChEBI" id="CHEBI:82748"/>
        <dbReference type="ChEBI" id="CHEBI:456215"/>
    </reaction>
</comment>
<protein>
    <recommendedName>
        <fullName evidence="5">tRNA(Met) cytidine acetate ligase</fullName>
        <ecNumber evidence="5">6.3.4.-</ecNumber>
    </recommendedName>
</protein>